<name>A0A6L6QKZ8_9BURK</name>
<dbReference type="EMBL" id="WNKX01000016">
    <property type="protein sequence ID" value="MTW12800.1"/>
    <property type="molecule type" value="Genomic_DNA"/>
</dbReference>
<reference evidence="2 3" key="1">
    <citation type="submission" date="2019-11" db="EMBL/GenBank/DDBJ databases">
        <title>Type strains purchased from KCTC, JCM and DSMZ.</title>
        <authorList>
            <person name="Lu H."/>
        </authorList>
    </citation>
    <scope>NUCLEOTIDE SEQUENCE [LARGE SCALE GENOMIC DNA]</scope>
    <source>
        <strain evidence="2 3">JCM 31587</strain>
    </source>
</reference>
<dbReference type="OrthoDB" id="118834at2"/>
<dbReference type="InterPro" id="IPR024311">
    <property type="entry name" value="Lipocalin-like"/>
</dbReference>
<sequence length="235" mass="26024">MRRETVVCSTPSALAAAESDPADVTARKYRRSFQSGVSIGAFLHRSGEVFAILLRQEGVYRLQHCQTMEDVMKKFIFAVLALPSLVLATEEPAAPGAPGIASLAGVWELIGAYREHRDGSRSDDYGAKPRGTLTVGSDGRYALQIYHMDRPPFAGDFRAAEASEYKRLLLAMSTHFGSLAVEEGKLVFRIAAASNPQWDGSVQRRSYQLQGEVLEWRVPQRPDGDVPISVWRRVR</sequence>
<protein>
    <submittedName>
        <fullName evidence="2">Lipocalin-like domain protein</fullName>
    </submittedName>
</protein>
<organism evidence="2 3">
    <name type="scientific">Massilia eburnea</name>
    <dbReference type="NCBI Taxonomy" id="1776165"/>
    <lineage>
        <taxon>Bacteria</taxon>
        <taxon>Pseudomonadati</taxon>
        <taxon>Pseudomonadota</taxon>
        <taxon>Betaproteobacteria</taxon>
        <taxon>Burkholderiales</taxon>
        <taxon>Oxalobacteraceae</taxon>
        <taxon>Telluria group</taxon>
        <taxon>Massilia</taxon>
    </lineage>
</organism>
<dbReference type="Proteomes" id="UP000472320">
    <property type="component" value="Unassembled WGS sequence"/>
</dbReference>
<keyword evidence="3" id="KW-1185">Reference proteome</keyword>
<evidence type="ECO:0000313" key="2">
    <source>
        <dbReference type="EMBL" id="MTW12800.1"/>
    </source>
</evidence>
<dbReference type="AlphaFoldDB" id="A0A6L6QKZ8"/>
<dbReference type="Pfam" id="PF13924">
    <property type="entry name" value="Lipocalin_5"/>
    <property type="match status" value="1"/>
</dbReference>
<gene>
    <name evidence="2" type="ORF">GM658_19510</name>
</gene>
<accession>A0A6L6QKZ8</accession>
<proteinExistence type="predicted"/>
<evidence type="ECO:0000259" key="1">
    <source>
        <dbReference type="Pfam" id="PF13924"/>
    </source>
</evidence>
<comment type="caution">
    <text evidence="2">The sequence shown here is derived from an EMBL/GenBank/DDBJ whole genome shotgun (WGS) entry which is preliminary data.</text>
</comment>
<evidence type="ECO:0000313" key="3">
    <source>
        <dbReference type="Proteomes" id="UP000472320"/>
    </source>
</evidence>
<feature type="domain" description="Lipocalin-like" evidence="1">
    <location>
        <begin position="105"/>
        <end position="223"/>
    </location>
</feature>